<sequence length="120" mass="13617">MNLIAGIIWGIIAILKIIFTDNSNPNFLTYGWIILSVLYLGLYFVQRFGAYLVIEEDGITKTLPFPKQIARQELTQIKTFTAGYKLISDTKTISINTELINTDDLIKLQAFLNDVKLKTT</sequence>
<keyword evidence="1" id="KW-1133">Transmembrane helix</keyword>
<dbReference type="AlphaFoldDB" id="A0A516GQU8"/>
<evidence type="ECO:0000313" key="2">
    <source>
        <dbReference type="EMBL" id="QDO93895.1"/>
    </source>
</evidence>
<keyword evidence="1" id="KW-0812">Transmembrane</keyword>
<proteinExistence type="predicted"/>
<evidence type="ECO:0000256" key="1">
    <source>
        <dbReference type="SAM" id="Phobius"/>
    </source>
</evidence>
<feature type="transmembrane region" description="Helical" evidence="1">
    <location>
        <begin position="30"/>
        <end position="54"/>
    </location>
</feature>
<keyword evidence="1" id="KW-0472">Membrane</keyword>
<dbReference type="KEGG" id="fop:FNB79_07825"/>
<organism evidence="2 3">
    <name type="scientific">Formosa sediminum</name>
    <dbReference type="NCBI Taxonomy" id="2594004"/>
    <lineage>
        <taxon>Bacteria</taxon>
        <taxon>Pseudomonadati</taxon>
        <taxon>Bacteroidota</taxon>
        <taxon>Flavobacteriia</taxon>
        <taxon>Flavobacteriales</taxon>
        <taxon>Flavobacteriaceae</taxon>
        <taxon>Formosa</taxon>
    </lineage>
</organism>
<keyword evidence="3" id="KW-1185">Reference proteome</keyword>
<name>A0A516GQU8_9FLAO</name>
<reference evidence="2 3" key="1">
    <citation type="submission" date="2019-07" db="EMBL/GenBank/DDBJ databases">
        <title>Genome sequencing for Formosa sp. PS13.</title>
        <authorList>
            <person name="Park S.-J."/>
        </authorList>
    </citation>
    <scope>NUCLEOTIDE SEQUENCE [LARGE SCALE GENOMIC DNA]</scope>
    <source>
        <strain evidence="2 3">PS13</strain>
    </source>
</reference>
<evidence type="ECO:0000313" key="3">
    <source>
        <dbReference type="Proteomes" id="UP000319209"/>
    </source>
</evidence>
<dbReference type="OrthoDB" id="1452529at2"/>
<dbReference type="RefSeq" id="WP_143380784.1">
    <property type="nucleotide sequence ID" value="NZ_CP041637.1"/>
</dbReference>
<gene>
    <name evidence="2" type="ORF">FNB79_07825</name>
</gene>
<dbReference type="Proteomes" id="UP000319209">
    <property type="component" value="Chromosome"/>
</dbReference>
<accession>A0A516GQU8</accession>
<protein>
    <submittedName>
        <fullName evidence="2">Uncharacterized protein</fullName>
    </submittedName>
</protein>
<dbReference type="EMBL" id="CP041637">
    <property type="protein sequence ID" value="QDO93895.1"/>
    <property type="molecule type" value="Genomic_DNA"/>
</dbReference>